<protein>
    <recommendedName>
        <fullName evidence="3">Aminoglycoside phosphotransferase domain-containing protein</fullName>
    </recommendedName>
</protein>
<proteinExistence type="predicted"/>
<dbReference type="AlphaFoldDB" id="A0A072P1A6"/>
<name>A0A072P1A6_9EURO</name>
<dbReference type="VEuPathDB" id="FungiDB:A1O9_10301"/>
<evidence type="ECO:0000313" key="2">
    <source>
        <dbReference type="Proteomes" id="UP000027920"/>
    </source>
</evidence>
<sequence>MWAPPELPYYVASDRLPAPVPTTREMRASSTVLHQRSAQTVKALGMHYVVKYGPGAKILEGHNLLFLHQHLPSAPVPRLWAMYQEDEDVVFIMERCEGNNLQDI</sequence>
<dbReference type="SUPFAM" id="SSF56112">
    <property type="entry name" value="Protein kinase-like (PK-like)"/>
    <property type="match status" value="1"/>
</dbReference>
<dbReference type="GeneID" id="25285205"/>
<dbReference type="HOGENOM" id="CLU_2250158_0_0_1"/>
<dbReference type="STRING" id="1182545.A0A072P1A6"/>
<evidence type="ECO:0008006" key="3">
    <source>
        <dbReference type="Google" id="ProtNLM"/>
    </source>
</evidence>
<dbReference type="EMBL" id="AMGV01000012">
    <property type="protein sequence ID" value="KEF53899.1"/>
    <property type="molecule type" value="Genomic_DNA"/>
</dbReference>
<evidence type="ECO:0000313" key="1">
    <source>
        <dbReference type="EMBL" id="KEF53899.1"/>
    </source>
</evidence>
<organism evidence="1 2">
    <name type="scientific">Exophiala aquamarina CBS 119918</name>
    <dbReference type="NCBI Taxonomy" id="1182545"/>
    <lineage>
        <taxon>Eukaryota</taxon>
        <taxon>Fungi</taxon>
        <taxon>Dikarya</taxon>
        <taxon>Ascomycota</taxon>
        <taxon>Pezizomycotina</taxon>
        <taxon>Eurotiomycetes</taxon>
        <taxon>Chaetothyriomycetidae</taxon>
        <taxon>Chaetothyriales</taxon>
        <taxon>Herpotrichiellaceae</taxon>
        <taxon>Exophiala</taxon>
    </lineage>
</organism>
<keyword evidence="2" id="KW-1185">Reference proteome</keyword>
<dbReference type="RefSeq" id="XP_013256489.1">
    <property type="nucleotide sequence ID" value="XM_013401035.1"/>
</dbReference>
<dbReference type="Proteomes" id="UP000027920">
    <property type="component" value="Unassembled WGS sequence"/>
</dbReference>
<accession>A0A072P1A6</accession>
<reference evidence="1 2" key="1">
    <citation type="submission" date="2013-03" db="EMBL/GenBank/DDBJ databases">
        <title>The Genome Sequence of Exophiala aquamarina CBS 119918.</title>
        <authorList>
            <consortium name="The Broad Institute Genomics Platform"/>
            <person name="Cuomo C."/>
            <person name="de Hoog S."/>
            <person name="Gorbushina A."/>
            <person name="Walker B."/>
            <person name="Young S.K."/>
            <person name="Zeng Q."/>
            <person name="Gargeya S."/>
            <person name="Fitzgerald M."/>
            <person name="Haas B."/>
            <person name="Abouelleil A."/>
            <person name="Allen A.W."/>
            <person name="Alvarado L."/>
            <person name="Arachchi H.M."/>
            <person name="Berlin A.M."/>
            <person name="Chapman S.B."/>
            <person name="Gainer-Dewar J."/>
            <person name="Goldberg J."/>
            <person name="Griggs A."/>
            <person name="Gujja S."/>
            <person name="Hansen M."/>
            <person name="Howarth C."/>
            <person name="Imamovic A."/>
            <person name="Ireland A."/>
            <person name="Larimer J."/>
            <person name="McCowan C."/>
            <person name="Murphy C."/>
            <person name="Pearson M."/>
            <person name="Poon T.W."/>
            <person name="Priest M."/>
            <person name="Roberts A."/>
            <person name="Saif S."/>
            <person name="Shea T."/>
            <person name="Sisk P."/>
            <person name="Sykes S."/>
            <person name="Wortman J."/>
            <person name="Nusbaum C."/>
            <person name="Birren B."/>
        </authorList>
    </citation>
    <scope>NUCLEOTIDE SEQUENCE [LARGE SCALE GENOMIC DNA]</scope>
    <source>
        <strain evidence="1 2">CBS 119918</strain>
    </source>
</reference>
<dbReference type="InterPro" id="IPR011009">
    <property type="entry name" value="Kinase-like_dom_sf"/>
</dbReference>
<gene>
    <name evidence="1" type="ORF">A1O9_10301</name>
</gene>
<comment type="caution">
    <text evidence="1">The sequence shown here is derived from an EMBL/GenBank/DDBJ whole genome shotgun (WGS) entry which is preliminary data.</text>
</comment>
<dbReference type="OrthoDB" id="2906425at2759"/>